<protein>
    <recommendedName>
        <fullName evidence="2">VWFA domain-containing protein</fullName>
    </recommendedName>
</protein>
<keyword evidence="1" id="KW-0472">Membrane</keyword>
<dbReference type="Gene3D" id="3.40.50.410">
    <property type="entry name" value="von Willebrand factor, type A domain"/>
    <property type="match status" value="1"/>
</dbReference>
<dbReference type="InterPro" id="IPR002035">
    <property type="entry name" value="VWF_A"/>
</dbReference>
<accession>A0AAE0VZ38</accession>
<proteinExistence type="predicted"/>
<dbReference type="InterPro" id="IPR036465">
    <property type="entry name" value="vWFA_dom_sf"/>
</dbReference>
<dbReference type="PANTHER" id="PTHR24020">
    <property type="entry name" value="COLLAGEN ALPHA"/>
    <property type="match status" value="1"/>
</dbReference>
<dbReference type="EMBL" id="JAEAOA010001323">
    <property type="protein sequence ID" value="KAK3595501.1"/>
    <property type="molecule type" value="Genomic_DNA"/>
</dbReference>
<dbReference type="PANTHER" id="PTHR24020:SF84">
    <property type="entry name" value="VWFA DOMAIN-CONTAINING PROTEIN"/>
    <property type="match status" value="1"/>
</dbReference>
<feature type="transmembrane region" description="Helical" evidence="1">
    <location>
        <begin position="127"/>
        <end position="148"/>
    </location>
</feature>
<evidence type="ECO:0000313" key="3">
    <source>
        <dbReference type="EMBL" id="KAK3595501.1"/>
    </source>
</evidence>
<dbReference type="PRINTS" id="PR00453">
    <property type="entry name" value="VWFADOMAIN"/>
</dbReference>
<dbReference type="Proteomes" id="UP001195483">
    <property type="component" value="Unassembled WGS sequence"/>
</dbReference>
<sequence length="171" mass="19013">MADIIFLLDSTSSESLIDFKNQLQFVKDFTQGFTIGKDHVQIGVVTFSTHPHNAFHLNDHLYKPALLNAIDNVQYRSGFTFTDEALTYVRENAFLPAYGGRTGVPQIVIVLTDGTSVSTTDTAKEAILLHAAGIKACTNLVLIALLFIRSFKSFNLQFSVSDCRPKIYLTY</sequence>
<keyword evidence="4" id="KW-1185">Reference proteome</keyword>
<gene>
    <name evidence="3" type="ORF">CHS0354_021600</name>
</gene>
<feature type="domain" description="VWFA" evidence="2">
    <location>
        <begin position="3"/>
        <end position="135"/>
    </location>
</feature>
<keyword evidence="1" id="KW-0812">Transmembrane</keyword>
<comment type="caution">
    <text evidence="3">The sequence shown here is derived from an EMBL/GenBank/DDBJ whole genome shotgun (WGS) entry which is preliminary data.</text>
</comment>
<reference evidence="3" key="3">
    <citation type="submission" date="2023-05" db="EMBL/GenBank/DDBJ databases">
        <authorList>
            <person name="Smith C.H."/>
        </authorList>
    </citation>
    <scope>NUCLEOTIDE SEQUENCE</scope>
    <source>
        <strain evidence="3">CHS0354</strain>
        <tissue evidence="3">Mantle</tissue>
    </source>
</reference>
<organism evidence="3 4">
    <name type="scientific">Potamilus streckersoni</name>
    <dbReference type="NCBI Taxonomy" id="2493646"/>
    <lineage>
        <taxon>Eukaryota</taxon>
        <taxon>Metazoa</taxon>
        <taxon>Spiralia</taxon>
        <taxon>Lophotrochozoa</taxon>
        <taxon>Mollusca</taxon>
        <taxon>Bivalvia</taxon>
        <taxon>Autobranchia</taxon>
        <taxon>Heteroconchia</taxon>
        <taxon>Palaeoheterodonta</taxon>
        <taxon>Unionida</taxon>
        <taxon>Unionoidea</taxon>
        <taxon>Unionidae</taxon>
        <taxon>Ambleminae</taxon>
        <taxon>Lampsilini</taxon>
        <taxon>Potamilus</taxon>
    </lineage>
</organism>
<dbReference type="AlphaFoldDB" id="A0AAE0VZ38"/>
<evidence type="ECO:0000259" key="2">
    <source>
        <dbReference type="PROSITE" id="PS50234"/>
    </source>
</evidence>
<evidence type="ECO:0000313" key="4">
    <source>
        <dbReference type="Proteomes" id="UP001195483"/>
    </source>
</evidence>
<dbReference type="SUPFAM" id="SSF53300">
    <property type="entry name" value="vWA-like"/>
    <property type="match status" value="1"/>
</dbReference>
<reference evidence="3" key="2">
    <citation type="journal article" date="2021" name="Genome Biol. Evol.">
        <title>Developing a high-quality reference genome for a parasitic bivalve with doubly uniparental inheritance (Bivalvia: Unionida).</title>
        <authorList>
            <person name="Smith C.H."/>
        </authorList>
    </citation>
    <scope>NUCLEOTIDE SEQUENCE</scope>
    <source>
        <strain evidence="3">CHS0354</strain>
        <tissue evidence="3">Mantle</tissue>
    </source>
</reference>
<dbReference type="InterPro" id="IPR050525">
    <property type="entry name" value="ECM_Assembly_Org"/>
</dbReference>
<name>A0AAE0VZ38_9BIVA</name>
<evidence type="ECO:0000256" key="1">
    <source>
        <dbReference type="SAM" id="Phobius"/>
    </source>
</evidence>
<reference evidence="3" key="1">
    <citation type="journal article" date="2021" name="Genome Biol. Evol.">
        <title>A High-Quality Reference Genome for a Parasitic Bivalve with Doubly Uniparental Inheritance (Bivalvia: Unionida).</title>
        <authorList>
            <person name="Smith C.H."/>
        </authorList>
    </citation>
    <scope>NUCLEOTIDE SEQUENCE</scope>
    <source>
        <strain evidence="3">CHS0354</strain>
    </source>
</reference>
<keyword evidence="1" id="KW-1133">Transmembrane helix</keyword>
<dbReference type="SMART" id="SM00327">
    <property type="entry name" value="VWA"/>
    <property type="match status" value="1"/>
</dbReference>
<dbReference type="Pfam" id="PF00092">
    <property type="entry name" value="VWA"/>
    <property type="match status" value="1"/>
</dbReference>
<dbReference type="PROSITE" id="PS50234">
    <property type="entry name" value="VWFA"/>
    <property type="match status" value="1"/>
</dbReference>